<dbReference type="PROSITE" id="PS50850">
    <property type="entry name" value="MFS"/>
    <property type="match status" value="1"/>
</dbReference>
<dbReference type="RefSeq" id="WP_026482978.1">
    <property type="nucleotide sequence ID" value="NZ_CP048039.1"/>
</dbReference>
<protein>
    <submittedName>
        <fullName evidence="9">MFS transporter</fullName>
    </submittedName>
</protein>
<organism evidence="9 10">
    <name type="scientific">Alcaligenes faecalis</name>
    <dbReference type="NCBI Taxonomy" id="511"/>
    <lineage>
        <taxon>Bacteria</taxon>
        <taxon>Pseudomonadati</taxon>
        <taxon>Pseudomonadota</taxon>
        <taxon>Betaproteobacteria</taxon>
        <taxon>Burkholderiales</taxon>
        <taxon>Alcaligenaceae</taxon>
        <taxon>Alcaligenes</taxon>
    </lineage>
</organism>
<comment type="subcellular location">
    <subcellularLocation>
        <location evidence="1">Cell membrane</location>
        <topology evidence="1">Multi-pass membrane protein</topology>
    </subcellularLocation>
</comment>
<dbReference type="GO" id="GO:0022857">
    <property type="term" value="F:transmembrane transporter activity"/>
    <property type="evidence" value="ECO:0007669"/>
    <property type="project" value="InterPro"/>
</dbReference>
<evidence type="ECO:0000256" key="6">
    <source>
        <dbReference type="ARBA" id="ARBA00023136"/>
    </source>
</evidence>
<feature type="transmembrane region" description="Helical" evidence="7">
    <location>
        <begin position="21"/>
        <end position="45"/>
    </location>
</feature>
<feature type="transmembrane region" description="Helical" evidence="7">
    <location>
        <begin position="175"/>
        <end position="197"/>
    </location>
</feature>
<dbReference type="InterPro" id="IPR020846">
    <property type="entry name" value="MFS_dom"/>
</dbReference>
<dbReference type="STRING" id="511.UZ73_02430"/>
<dbReference type="InterPro" id="IPR011701">
    <property type="entry name" value="MFS"/>
</dbReference>
<dbReference type="Gene3D" id="1.20.1720.10">
    <property type="entry name" value="Multidrug resistance protein D"/>
    <property type="match status" value="1"/>
</dbReference>
<sequence>MLHSSITHQAQTAPLSPSRRWLILAIVSAALLLIVVDMTVLYTALPRLTHDLQASASDKLWIVNSYALVVSGLLLGMGTLGDRLGHKRLFLSGLATFGLASIAAAYSPNPTALIAARAFLGVAAAMMMPATLSLIRITFHDERERAVAFGVWSSIASGGAAFGPVLGGFLLEHFWWGSVFLINVPIVLIALPLGWLLVPRSTPDTSRPWDIKGSLLIMVGLVASTLAIKEMGKLHINWSLTAIALLTGIAFLSWFVRQQNRSPFPLLDFSLFKDSTLSTAVLAALTASAALIGMELVFSQRLQLVLGFSPLEAGMAILPLPLAAFVSGPLAGRLLVVIGSKHLLMGALSLAGAGMATYLLWHNSAQFLQVISLVMLGLGVGAAMTAASSTIMQSVPPSRAGMVASVEEMSYELGGALGVTIMGSLLSFVYSASLILPQNLSDRALAYDSLDQALLMAETMPQDLALTLSELARDSFDKGYVAVLASCTVLLLMAALAVWYFQRNKPSQTGYSH</sequence>
<dbReference type="PANTHER" id="PTHR42718:SF47">
    <property type="entry name" value="METHYL VIOLOGEN RESISTANCE PROTEIN SMVA"/>
    <property type="match status" value="1"/>
</dbReference>
<evidence type="ECO:0000313" key="9">
    <source>
        <dbReference type="EMBL" id="PWE15654.1"/>
    </source>
</evidence>
<dbReference type="GeneID" id="94038116"/>
<dbReference type="Pfam" id="PF07690">
    <property type="entry name" value="MFS_1"/>
    <property type="match status" value="1"/>
</dbReference>
<feature type="transmembrane region" description="Helical" evidence="7">
    <location>
        <begin position="343"/>
        <end position="361"/>
    </location>
</feature>
<feature type="transmembrane region" description="Helical" evidence="7">
    <location>
        <begin position="60"/>
        <end position="77"/>
    </location>
</feature>
<comment type="caution">
    <text evidence="9">The sequence shown here is derived from an EMBL/GenBank/DDBJ whole genome shotgun (WGS) entry which is preliminary data.</text>
</comment>
<keyword evidence="6 7" id="KW-0472">Membrane</keyword>
<evidence type="ECO:0000259" key="8">
    <source>
        <dbReference type="PROSITE" id="PS50850"/>
    </source>
</evidence>
<keyword evidence="2" id="KW-0813">Transport</keyword>
<evidence type="ECO:0000313" key="10">
    <source>
        <dbReference type="Proteomes" id="UP000245216"/>
    </source>
</evidence>
<dbReference type="PANTHER" id="PTHR42718">
    <property type="entry name" value="MAJOR FACILITATOR SUPERFAMILY MULTIDRUG TRANSPORTER MFSC"/>
    <property type="match status" value="1"/>
</dbReference>
<evidence type="ECO:0000256" key="1">
    <source>
        <dbReference type="ARBA" id="ARBA00004651"/>
    </source>
</evidence>
<keyword evidence="4 7" id="KW-0812">Transmembrane</keyword>
<evidence type="ECO:0000256" key="7">
    <source>
        <dbReference type="SAM" id="Phobius"/>
    </source>
</evidence>
<evidence type="ECO:0000256" key="5">
    <source>
        <dbReference type="ARBA" id="ARBA00022989"/>
    </source>
</evidence>
<dbReference type="Gene3D" id="1.20.1250.20">
    <property type="entry name" value="MFS general substrate transporter like domains"/>
    <property type="match status" value="1"/>
</dbReference>
<dbReference type="CDD" id="cd17321">
    <property type="entry name" value="MFS_MMR_MDR_like"/>
    <property type="match status" value="1"/>
</dbReference>
<gene>
    <name evidence="9" type="ORF">DF183_02675</name>
</gene>
<keyword evidence="5 7" id="KW-1133">Transmembrane helix</keyword>
<feature type="transmembrane region" description="Helical" evidence="7">
    <location>
        <begin position="479"/>
        <end position="501"/>
    </location>
</feature>
<feature type="transmembrane region" description="Helical" evidence="7">
    <location>
        <begin position="367"/>
        <end position="392"/>
    </location>
</feature>
<accession>A0A2U2BNR2</accession>
<keyword evidence="3" id="KW-1003">Cell membrane</keyword>
<dbReference type="Proteomes" id="UP000245216">
    <property type="component" value="Unassembled WGS sequence"/>
</dbReference>
<dbReference type="EMBL" id="QEXO01000001">
    <property type="protein sequence ID" value="PWE15654.1"/>
    <property type="molecule type" value="Genomic_DNA"/>
</dbReference>
<feature type="transmembrane region" description="Helical" evidence="7">
    <location>
        <begin position="234"/>
        <end position="256"/>
    </location>
</feature>
<dbReference type="PRINTS" id="PR01036">
    <property type="entry name" value="TCRTETB"/>
</dbReference>
<dbReference type="SUPFAM" id="SSF103473">
    <property type="entry name" value="MFS general substrate transporter"/>
    <property type="match status" value="1"/>
</dbReference>
<feature type="transmembrane region" description="Helical" evidence="7">
    <location>
        <begin position="89"/>
        <end position="108"/>
    </location>
</feature>
<proteinExistence type="predicted"/>
<evidence type="ECO:0000256" key="3">
    <source>
        <dbReference type="ARBA" id="ARBA00022475"/>
    </source>
</evidence>
<reference evidence="9 10" key="1">
    <citation type="submission" date="2018-05" db="EMBL/GenBank/DDBJ databases">
        <title>Genome Sequence of an Efficient Indole-Degrading Bacterium, Alcaligenes sp.YBY.</title>
        <authorList>
            <person name="Yang B."/>
        </authorList>
    </citation>
    <scope>NUCLEOTIDE SEQUENCE [LARGE SCALE GENOMIC DNA]</scope>
    <source>
        <strain evidence="9 10">YBY</strain>
    </source>
</reference>
<feature type="transmembrane region" description="Helical" evidence="7">
    <location>
        <begin position="114"/>
        <end position="135"/>
    </location>
</feature>
<feature type="transmembrane region" description="Helical" evidence="7">
    <location>
        <begin position="147"/>
        <end position="169"/>
    </location>
</feature>
<reference evidence="9 10" key="2">
    <citation type="submission" date="2018-05" db="EMBL/GenBank/DDBJ databases">
        <authorList>
            <person name="Lanie J.A."/>
            <person name="Ng W.-L."/>
            <person name="Kazmierczak K.M."/>
            <person name="Andrzejewski T.M."/>
            <person name="Davidsen T.M."/>
            <person name="Wayne K.J."/>
            <person name="Tettelin H."/>
            <person name="Glass J.I."/>
            <person name="Rusch D."/>
            <person name="Podicherti R."/>
            <person name="Tsui H.-C.T."/>
            <person name="Winkler M.E."/>
        </authorList>
    </citation>
    <scope>NUCLEOTIDE SEQUENCE [LARGE SCALE GENOMIC DNA]</scope>
    <source>
        <strain evidence="9 10">YBY</strain>
    </source>
</reference>
<dbReference type="GO" id="GO:0005886">
    <property type="term" value="C:plasma membrane"/>
    <property type="evidence" value="ECO:0007669"/>
    <property type="project" value="UniProtKB-SubCell"/>
</dbReference>
<feature type="domain" description="Major facilitator superfamily (MFS) profile" evidence="8">
    <location>
        <begin position="23"/>
        <end position="506"/>
    </location>
</feature>
<evidence type="ECO:0000256" key="4">
    <source>
        <dbReference type="ARBA" id="ARBA00022692"/>
    </source>
</evidence>
<name>A0A2U2BNR2_ALCFA</name>
<dbReference type="InterPro" id="IPR036259">
    <property type="entry name" value="MFS_trans_sf"/>
</dbReference>
<evidence type="ECO:0000256" key="2">
    <source>
        <dbReference type="ARBA" id="ARBA00022448"/>
    </source>
</evidence>
<dbReference type="AlphaFoldDB" id="A0A2U2BNR2"/>
<feature type="transmembrane region" description="Helical" evidence="7">
    <location>
        <begin position="413"/>
        <end position="436"/>
    </location>
</feature>
<feature type="transmembrane region" description="Helical" evidence="7">
    <location>
        <begin position="277"/>
        <end position="298"/>
    </location>
</feature>